<dbReference type="EMBL" id="PGXC01000015">
    <property type="protein sequence ID" value="PKK89567.1"/>
    <property type="molecule type" value="Genomic_DNA"/>
</dbReference>
<feature type="domain" description="CBS" evidence="3">
    <location>
        <begin position="15"/>
        <end position="81"/>
    </location>
</feature>
<proteinExistence type="predicted"/>
<dbReference type="AlphaFoldDB" id="A0A2N1PMM6"/>
<evidence type="ECO:0000313" key="5">
    <source>
        <dbReference type="Proteomes" id="UP000233256"/>
    </source>
</evidence>
<organism evidence="4 5">
    <name type="scientific">Candidatus Wallbacteria bacterium HGW-Wallbacteria-1</name>
    <dbReference type="NCBI Taxonomy" id="2013854"/>
    <lineage>
        <taxon>Bacteria</taxon>
        <taxon>Candidatus Walliibacteriota</taxon>
    </lineage>
</organism>
<dbReference type="PROSITE" id="PS51371">
    <property type="entry name" value="CBS"/>
    <property type="match status" value="2"/>
</dbReference>
<gene>
    <name evidence="4" type="ORF">CVV64_13440</name>
</gene>
<dbReference type="SMART" id="SM00116">
    <property type="entry name" value="CBS"/>
    <property type="match status" value="2"/>
</dbReference>
<dbReference type="InterPro" id="IPR051257">
    <property type="entry name" value="Diverse_CBS-Domain"/>
</dbReference>
<reference evidence="4 5" key="1">
    <citation type="journal article" date="2017" name="ISME J.">
        <title>Potential for microbial H2 and metal transformations associated with novel bacteria and archaea in deep terrestrial subsurface sediments.</title>
        <authorList>
            <person name="Hernsdorf A.W."/>
            <person name="Amano Y."/>
            <person name="Miyakawa K."/>
            <person name="Ise K."/>
            <person name="Suzuki Y."/>
            <person name="Anantharaman K."/>
            <person name="Probst A."/>
            <person name="Burstein D."/>
            <person name="Thomas B.C."/>
            <person name="Banfield J.F."/>
        </authorList>
    </citation>
    <scope>NUCLEOTIDE SEQUENCE [LARGE SCALE GENOMIC DNA]</scope>
    <source>
        <strain evidence="4">HGW-Wallbacteria-1</strain>
    </source>
</reference>
<dbReference type="InterPro" id="IPR000644">
    <property type="entry name" value="CBS_dom"/>
</dbReference>
<evidence type="ECO:0000313" key="4">
    <source>
        <dbReference type="EMBL" id="PKK89567.1"/>
    </source>
</evidence>
<dbReference type="PANTHER" id="PTHR43080:SF2">
    <property type="entry name" value="CBS DOMAIN-CONTAINING PROTEIN"/>
    <property type="match status" value="1"/>
</dbReference>
<dbReference type="SUPFAM" id="SSF54631">
    <property type="entry name" value="CBS-domain pair"/>
    <property type="match status" value="1"/>
</dbReference>
<comment type="caution">
    <text evidence="4">The sequence shown here is derived from an EMBL/GenBank/DDBJ whole genome shotgun (WGS) entry which is preliminary data.</text>
</comment>
<feature type="domain" description="CBS" evidence="3">
    <location>
        <begin position="99"/>
        <end position="155"/>
    </location>
</feature>
<dbReference type="Proteomes" id="UP000233256">
    <property type="component" value="Unassembled WGS sequence"/>
</dbReference>
<dbReference type="Pfam" id="PF00571">
    <property type="entry name" value="CBS"/>
    <property type="match status" value="2"/>
</dbReference>
<evidence type="ECO:0000259" key="3">
    <source>
        <dbReference type="PROSITE" id="PS51371"/>
    </source>
</evidence>
<accession>A0A2N1PMM6</accession>
<dbReference type="InterPro" id="IPR046342">
    <property type="entry name" value="CBS_dom_sf"/>
</dbReference>
<evidence type="ECO:0000256" key="1">
    <source>
        <dbReference type="ARBA" id="ARBA00023122"/>
    </source>
</evidence>
<dbReference type="PANTHER" id="PTHR43080">
    <property type="entry name" value="CBS DOMAIN-CONTAINING PROTEIN CBSX3, MITOCHONDRIAL"/>
    <property type="match status" value="1"/>
</dbReference>
<protein>
    <recommendedName>
        <fullName evidence="3">CBS domain-containing protein</fullName>
    </recommendedName>
</protein>
<evidence type="ECO:0000256" key="2">
    <source>
        <dbReference type="PROSITE-ProRule" id="PRU00703"/>
    </source>
</evidence>
<keyword evidence="1 2" id="KW-0129">CBS domain</keyword>
<dbReference type="Gene3D" id="3.10.580.10">
    <property type="entry name" value="CBS-domain"/>
    <property type="match status" value="1"/>
</dbReference>
<sequence length="159" mass="18098">MAESMLDDVRVSEIMHHMVCDALTIEPDATIDDLLKILVNGARTRHVYVVDSRKHLLGSVRLHGLIDTIFPISSAWQGGPMVFMDIWETLGAHHVSDVMDSQLRYVNENSTLGEMLSIMREDRSNEIPVVDSEMKVVGEVNLLEVIQRYLEHRSEKNDK</sequence>
<name>A0A2N1PMM6_9BACT</name>